<proteinExistence type="predicted"/>
<gene>
    <name evidence="2" type="ORF">DILT_LOCUS15895</name>
</gene>
<dbReference type="EMBL" id="UYRU01081692">
    <property type="protein sequence ID" value="VDN32074.1"/>
    <property type="molecule type" value="Genomic_DNA"/>
</dbReference>
<reference evidence="2 3" key="1">
    <citation type="submission" date="2018-11" db="EMBL/GenBank/DDBJ databases">
        <authorList>
            <consortium name="Pathogen Informatics"/>
        </authorList>
    </citation>
    <scope>NUCLEOTIDE SEQUENCE [LARGE SCALE GENOMIC DNA]</scope>
</reference>
<feature type="compositionally biased region" description="Polar residues" evidence="1">
    <location>
        <begin position="36"/>
        <end position="63"/>
    </location>
</feature>
<dbReference type="OrthoDB" id="10516601at2759"/>
<dbReference type="AlphaFoldDB" id="A0A3P7MQX0"/>
<sequence>MAALGSHRDSPRADRQLTPELAQIIYAHMAPELDSAASSGGTPQLSFTSPSTASPVESVGSSK</sequence>
<protein>
    <submittedName>
        <fullName evidence="2">Uncharacterized protein</fullName>
    </submittedName>
</protein>
<evidence type="ECO:0000313" key="2">
    <source>
        <dbReference type="EMBL" id="VDN32074.1"/>
    </source>
</evidence>
<dbReference type="Proteomes" id="UP000281553">
    <property type="component" value="Unassembled WGS sequence"/>
</dbReference>
<organism evidence="2 3">
    <name type="scientific">Dibothriocephalus latus</name>
    <name type="common">Fish tapeworm</name>
    <name type="synonym">Diphyllobothrium latum</name>
    <dbReference type="NCBI Taxonomy" id="60516"/>
    <lineage>
        <taxon>Eukaryota</taxon>
        <taxon>Metazoa</taxon>
        <taxon>Spiralia</taxon>
        <taxon>Lophotrochozoa</taxon>
        <taxon>Platyhelminthes</taxon>
        <taxon>Cestoda</taxon>
        <taxon>Eucestoda</taxon>
        <taxon>Diphyllobothriidea</taxon>
        <taxon>Diphyllobothriidae</taxon>
        <taxon>Dibothriocephalus</taxon>
    </lineage>
</organism>
<accession>A0A3P7MQX0</accession>
<keyword evidence="3" id="KW-1185">Reference proteome</keyword>
<evidence type="ECO:0000256" key="1">
    <source>
        <dbReference type="SAM" id="MobiDB-lite"/>
    </source>
</evidence>
<name>A0A3P7MQX0_DIBLA</name>
<evidence type="ECO:0000313" key="3">
    <source>
        <dbReference type="Proteomes" id="UP000281553"/>
    </source>
</evidence>
<feature type="non-terminal residue" evidence="2">
    <location>
        <position position="63"/>
    </location>
</feature>
<feature type="region of interest" description="Disordered" evidence="1">
    <location>
        <begin position="34"/>
        <end position="63"/>
    </location>
</feature>